<dbReference type="EMBL" id="JAUTBF010000001">
    <property type="protein sequence ID" value="MDQ1122237.1"/>
    <property type="molecule type" value="Genomic_DNA"/>
</dbReference>
<keyword evidence="1" id="KW-1133">Transmembrane helix</keyword>
<keyword evidence="1" id="KW-0812">Transmembrane</keyword>
<dbReference type="Proteomes" id="UP001226691">
    <property type="component" value="Unassembled WGS sequence"/>
</dbReference>
<protein>
    <submittedName>
        <fullName evidence="2">Uncharacterized protein</fullName>
    </submittedName>
</protein>
<reference evidence="2 3" key="1">
    <citation type="submission" date="2023-07" db="EMBL/GenBank/DDBJ databases">
        <title>Functional and genomic diversity of the sorghum phyllosphere microbiome.</title>
        <authorList>
            <person name="Shade A."/>
        </authorList>
    </citation>
    <scope>NUCLEOTIDE SEQUENCE [LARGE SCALE GENOMIC DNA]</scope>
    <source>
        <strain evidence="2 3">SORGH_AS_1207</strain>
    </source>
</reference>
<name>A0ABU0TTF7_MICTR</name>
<evidence type="ECO:0000313" key="2">
    <source>
        <dbReference type="EMBL" id="MDQ1122237.1"/>
    </source>
</evidence>
<keyword evidence="3" id="KW-1185">Reference proteome</keyword>
<organism evidence="2 3">
    <name type="scientific">Microbacterium trichothecenolyticum</name>
    <name type="common">Aureobacterium trichothecenolyticum</name>
    <dbReference type="NCBI Taxonomy" id="69370"/>
    <lineage>
        <taxon>Bacteria</taxon>
        <taxon>Bacillati</taxon>
        <taxon>Actinomycetota</taxon>
        <taxon>Actinomycetes</taxon>
        <taxon>Micrococcales</taxon>
        <taxon>Microbacteriaceae</taxon>
        <taxon>Microbacterium</taxon>
    </lineage>
</organism>
<proteinExistence type="predicted"/>
<evidence type="ECO:0000313" key="3">
    <source>
        <dbReference type="Proteomes" id="UP001226691"/>
    </source>
</evidence>
<keyword evidence="1" id="KW-0472">Membrane</keyword>
<feature type="transmembrane region" description="Helical" evidence="1">
    <location>
        <begin position="59"/>
        <end position="78"/>
    </location>
</feature>
<feature type="transmembrane region" description="Helical" evidence="1">
    <location>
        <begin position="20"/>
        <end position="39"/>
    </location>
</feature>
<feature type="transmembrane region" description="Helical" evidence="1">
    <location>
        <begin position="110"/>
        <end position="130"/>
    </location>
</feature>
<accession>A0ABU0TTF7</accession>
<dbReference type="RefSeq" id="WP_307480451.1">
    <property type="nucleotide sequence ID" value="NZ_JAUTBF010000001.1"/>
</dbReference>
<sequence length="140" mass="15244">MELIRAARRAWRRIAEPRVLRVVFLLGYVVTLCTGVATLTNPPTTIEGALGPILSVSWAVFWIVGGSVGALTVLPGYWQLERAAVGACLFGIGIYGVVVATLHFQSSGSLLTQLGVLIVALLFYIVRLLLIRGHDFEPRR</sequence>
<comment type="caution">
    <text evidence="2">The sequence shown here is derived from an EMBL/GenBank/DDBJ whole genome shotgun (WGS) entry which is preliminary data.</text>
</comment>
<feature type="transmembrane region" description="Helical" evidence="1">
    <location>
        <begin position="85"/>
        <end position="104"/>
    </location>
</feature>
<evidence type="ECO:0000256" key="1">
    <source>
        <dbReference type="SAM" id="Phobius"/>
    </source>
</evidence>
<gene>
    <name evidence="2" type="ORF">QE412_000810</name>
</gene>